<evidence type="ECO:0000256" key="3">
    <source>
        <dbReference type="ARBA" id="ARBA00022781"/>
    </source>
</evidence>
<dbReference type="InterPro" id="IPR000711">
    <property type="entry name" value="ATPase_OSCP/dsu"/>
</dbReference>
<evidence type="ECO:0000256" key="5">
    <source>
        <dbReference type="ARBA" id="ARBA00023136"/>
    </source>
</evidence>
<reference evidence="8" key="1">
    <citation type="submission" date="2020-02" db="EMBL/GenBank/DDBJ databases">
        <authorList>
            <person name="Meier V. D."/>
        </authorList>
    </citation>
    <scope>NUCLEOTIDE SEQUENCE</scope>
    <source>
        <strain evidence="8">AVDCRST_MAG89</strain>
    </source>
</reference>
<dbReference type="Pfam" id="PF00213">
    <property type="entry name" value="OSCP"/>
    <property type="match status" value="1"/>
</dbReference>
<organism evidence="8">
    <name type="scientific">uncultured Gemmatimonadota bacterium</name>
    <dbReference type="NCBI Taxonomy" id="203437"/>
    <lineage>
        <taxon>Bacteria</taxon>
        <taxon>Pseudomonadati</taxon>
        <taxon>Gemmatimonadota</taxon>
        <taxon>environmental samples</taxon>
    </lineage>
</organism>
<evidence type="ECO:0000256" key="7">
    <source>
        <dbReference type="HAMAP-Rule" id="MF_01416"/>
    </source>
</evidence>
<evidence type="ECO:0000313" key="8">
    <source>
        <dbReference type="EMBL" id="CAA9296467.1"/>
    </source>
</evidence>
<keyword evidence="7" id="KW-0139">CF(1)</keyword>
<sequence length="193" mass="20870">MRSELIARNYAETLLDLADRNGGPPAMDQFAAALDEVAGLVQGDPRVRQFLETPRVTAAEKKKALRAALAGRAPELFLRFVSVLVDKRRQTLLPEIAEAFRGLVDERMGRVRVQVAISHLPDEALQAEIGNALARRLGRTVIPTFTVDPELLGGMVVRVGDEILDGSVRSSAARLRRAMMGAQLPPSAAPAAV</sequence>
<dbReference type="InterPro" id="IPR026015">
    <property type="entry name" value="ATP_synth_OSCP/delta_N_sf"/>
</dbReference>
<evidence type="ECO:0000256" key="6">
    <source>
        <dbReference type="ARBA" id="ARBA00023310"/>
    </source>
</evidence>
<dbReference type="AlphaFoldDB" id="A0A6J4K674"/>
<dbReference type="PRINTS" id="PR00125">
    <property type="entry name" value="ATPASEDELTA"/>
</dbReference>
<gene>
    <name evidence="7" type="primary">atpH</name>
    <name evidence="8" type="ORF">AVDCRST_MAG89-162</name>
</gene>
<evidence type="ECO:0000256" key="2">
    <source>
        <dbReference type="ARBA" id="ARBA00022448"/>
    </source>
</evidence>
<keyword evidence="3 7" id="KW-0375">Hydrogen ion transport</keyword>
<keyword evidence="8" id="KW-0378">Hydrolase</keyword>
<accession>A0A6J4K674</accession>
<dbReference type="NCBIfam" id="TIGR01145">
    <property type="entry name" value="ATP_synt_delta"/>
    <property type="match status" value="1"/>
</dbReference>
<keyword evidence="7" id="KW-1003">Cell membrane</keyword>
<keyword evidence="6 7" id="KW-0066">ATP synthesis</keyword>
<evidence type="ECO:0000256" key="1">
    <source>
        <dbReference type="ARBA" id="ARBA00004370"/>
    </source>
</evidence>
<dbReference type="Gene3D" id="1.10.520.20">
    <property type="entry name" value="N-terminal domain of the delta subunit of the F1F0-ATP synthase"/>
    <property type="match status" value="1"/>
</dbReference>
<comment type="subcellular location">
    <subcellularLocation>
        <location evidence="7">Cell membrane</location>
        <topology evidence="7">Peripheral membrane protein</topology>
    </subcellularLocation>
    <subcellularLocation>
        <location evidence="1">Membrane</location>
    </subcellularLocation>
</comment>
<dbReference type="PANTHER" id="PTHR11910">
    <property type="entry name" value="ATP SYNTHASE DELTA CHAIN"/>
    <property type="match status" value="1"/>
</dbReference>
<keyword evidence="4 7" id="KW-0406">Ion transport</keyword>
<protein>
    <recommendedName>
        <fullName evidence="7">ATP synthase subunit delta</fullName>
    </recommendedName>
    <alternativeName>
        <fullName evidence="7">ATP synthase F(1) sector subunit delta</fullName>
    </alternativeName>
    <alternativeName>
        <fullName evidence="7">F-type ATPase subunit delta</fullName>
        <shortName evidence="7">F-ATPase subunit delta</shortName>
    </alternativeName>
</protein>
<dbReference type="GO" id="GO:0045259">
    <property type="term" value="C:proton-transporting ATP synthase complex"/>
    <property type="evidence" value="ECO:0007669"/>
    <property type="project" value="UniProtKB-KW"/>
</dbReference>
<comment type="function">
    <text evidence="7">F(1)F(0) ATP synthase produces ATP from ADP in the presence of a proton or sodium gradient. F-type ATPases consist of two structural domains, F(1) containing the extramembraneous catalytic core and F(0) containing the membrane proton channel, linked together by a central stalk and a peripheral stalk. During catalysis, ATP synthesis in the catalytic domain of F(1) is coupled via a rotary mechanism of the central stalk subunits to proton translocation.</text>
</comment>
<dbReference type="SUPFAM" id="SSF47928">
    <property type="entry name" value="N-terminal domain of the delta subunit of the F1F0-ATP synthase"/>
    <property type="match status" value="1"/>
</dbReference>
<evidence type="ECO:0000256" key="4">
    <source>
        <dbReference type="ARBA" id="ARBA00023065"/>
    </source>
</evidence>
<keyword evidence="2 7" id="KW-0813">Transport</keyword>
<keyword evidence="5 7" id="KW-0472">Membrane</keyword>
<name>A0A6J4K674_9BACT</name>
<proteinExistence type="inferred from homology"/>
<comment type="function">
    <text evidence="7">This protein is part of the stalk that links CF(0) to CF(1). It either transmits conformational changes from CF(0) to CF(1) or is implicated in proton conduction.</text>
</comment>
<dbReference type="EMBL" id="CADCTV010000038">
    <property type="protein sequence ID" value="CAA9296467.1"/>
    <property type="molecule type" value="Genomic_DNA"/>
</dbReference>
<dbReference type="GO" id="GO:0016787">
    <property type="term" value="F:hydrolase activity"/>
    <property type="evidence" value="ECO:0007669"/>
    <property type="project" value="UniProtKB-KW"/>
</dbReference>
<dbReference type="HAMAP" id="MF_01416">
    <property type="entry name" value="ATP_synth_delta_bact"/>
    <property type="match status" value="1"/>
</dbReference>
<dbReference type="GO" id="GO:0005886">
    <property type="term" value="C:plasma membrane"/>
    <property type="evidence" value="ECO:0007669"/>
    <property type="project" value="UniProtKB-SubCell"/>
</dbReference>
<dbReference type="GO" id="GO:0046933">
    <property type="term" value="F:proton-transporting ATP synthase activity, rotational mechanism"/>
    <property type="evidence" value="ECO:0007669"/>
    <property type="project" value="UniProtKB-UniRule"/>
</dbReference>
<comment type="similarity">
    <text evidence="7">Belongs to the ATPase delta chain family.</text>
</comment>